<proteinExistence type="predicted"/>
<evidence type="ECO:0000313" key="1">
    <source>
        <dbReference type="EMBL" id="GAJ11614.1"/>
    </source>
</evidence>
<sequence length="132" mass="14558">MGSFVENATAFLAQHFGVSSPTVVVNCGDICPWADECHYAACYMPWKNQVNFRSGSEQGIIVSHEFGHHLQKAGLLEEGEGPAIEMEKWWAEYMNELSCEVCGAPLFISEQSEIGTEVTCTCGAVYEAVMFH</sequence>
<comment type="caution">
    <text evidence="1">The sequence shown here is derived from an EMBL/GenBank/DDBJ whole genome shotgun (WGS) entry which is preliminary data.</text>
</comment>
<name>X1U286_9ZZZZ</name>
<reference evidence="1" key="1">
    <citation type="journal article" date="2014" name="Front. Microbiol.">
        <title>High frequency of phylogenetically diverse reductive dehalogenase-homologous genes in deep subseafloor sedimentary metagenomes.</title>
        <authorList>
            <person name="Kawai M."/>
            <person name="Futagami T."/>
            <person name="Toyoda A."/>
            <person name="Takaki Y."/>
            <person name="Nishi S."/>
            <person name="Hori S."/>
            <person name="Arai W."/>
            <person name="Tsubouchi T."/>
            <person name="Morono Y."/>
            <person name="Uchiyama I."/>
            <person name="Ito T."/>
            <person name="Fujiyama A."/>
            <person name="Inagaki F."/>
            <person name="Takami H."/>
        </authorList>
    </citation>
    <scope>NUCLEOTIDE SEQUENCE</scope>
    <source>
        <strain evidence="1">Expedition CK06-06</strain>
    </source>
</reference>
<gene>
    <name evidence="1" type="ORF">S12H4_43907</name>
</gene>
<dbReference type="AlphaFoldDB" id="X1U286"/>
<accession>X1U286</accession>
<protein>
    <submittedName>
        <fullName evidence="1">Uncharacterized protein</fullName>
    </submittedName>
</protein>
<dbReference type="EMBL" id="BARW01026998">
    <property type="protein sequence ID" value="GAJ11614.1"/>
    <property type="molecule type" value="Genomic_DNA"/>
</dbReference>
<organism evidence="1">
    <name type="scientific">marine sediment metagenome</name>
    <dbReference type="NCBI Taxonomy" id="412755"/>
    <lineage>
        <taxon>unclassified sequences</taxon>
        <taxon>metagenomes</taxon>
        <taxon>ecological metagenomes</taxon>
    </lineage>
</organism>